<dbReference type="GO" id="GO:0015369">
    <property type="term" value="F:calcium:proton antiporter activity"/>
    <property type="evidence" value="ECO:0007669"/>
    <property type="project" value="TreeGrafter"/>
</dbReference>
<evidence type="ECO:0000256" key="9">
    <source>
        <dbReference type="SAM" id="Phobius"/>
    </source>
</evidence>
<gene>
    <name evidence="11" type="ORF">B0H16DRAFT_1498964</name>
</gene>
<evidence type="ECO:0000313" key="12">
    <source>
        <dbReference type="Proteomes" id="UP001215598"/>
    </source>
</evidence>
<evidence type="ECO:0000256" key="6">
    <source>
        <dbReference type="ARBA" id="ARBA00023065"/>
    </source>
</evidence>
<evidence type="ECO:0000256" key="3">
    <source>
        <dbReference type="ARBA" id="ARBA00022448"/>
    </source>
</evidence>
<feature type="transmembrane region" description="Helical" evidence="9">
    <location>
        <begin position="474"/>
        <end position="496"/>
    </location>
</feature>
<organism evidence="11 12">
    <name type="scientific">Mycena metata</name>
    <dbReference type="NCBI Taxonomy" id="1033252"/>
    <lineage>
        <taxon>Eukaryota</taxon>
        <taxon>Fungi</taxon>
        <taxon>Dikarya</taxon>
        <taxon>Basidiomycota</taxon>
        <taxon>Agaricomycotina</taxon>
        <taxon>Agaricomycetes</taxon>
        <taxon>Agaricomycetidae</taxon>
        <taxon>Agaricales</taxon>
        <taxon>Marasmiineae</taxon>
        <taxon>Mycenaceae</taxon>
        <taxon>Mycena</taxon>
    </lineage>
</organism>
<evidence type="ECO:0000256" key="7">
    <source>
        <dbReference type="ARBA" id="ARBA00023136"/>
    </source>
</evidence>
<proteinExistence type="inferred from homology"/>
<reference evidence="11" key="1">
    <citation type="submission" date="2023-03" db="EMBL/GenBank/DDBJ databases">
        <title>Massive genome expansion in bonnet fungi (Mycena s.s.) driven by repeated elements and novel gene families across ecological guilds.</title>
        <authorList>
            <consortium name="Lawrence Berkeley National Laboratory"/>
            <person name="Harder C.B."/>
            <person name="Miyauchi S."/>
            <person name="Viragh M."/>
            <person name="Kuo A."/>
            <person name="Thoen E."/>
            <person name="Andreopoulos B."/>
            <person name="Lu D."/>
            <person name="Skrede I."/>
            <person name="Drula E."/>
            <person name="Henrissat B."/>
            <person name="Morin E."/>
            <person name="Kohler A."/>
            <person name="Barry K."/>
            <person name="LaButti K."/>
            <person name="Morin E."/>
            <person name="Salamov A."/>
            <person name="Lipzen A."/>
            <person name="Mereny Z."/>
            <person name="Hegedus B."/>
            <person name="Baldrian P."/>
            <person name="Stursova M."/>
            <person name="Weitz H."/>
            <person name="Taylor A."/>
            <person name="Grigoriev I.V."/>
            <person name="Nagy L.G."/>
            <person name="Martin F."/>
            <person name="Kauserud H."/>
        </authorList>
    </citation>
    <scope>NUCLEOTIDE SEQUENCE</scope>
    <source>
        <strain evidence="11">CBHHK182m</strain>
    </source>
</reference>
<evidence type="ECO:0000256" key="4">
    <source>
        <dbReference type="ARBA" id="ARBA00022692"/>
    </source>
</evidence>
<dbReference type="InterPro" id="IPR044880">
    <property type="entry name" value="NCX_ion-bd_dom_sf"/>
</dbReference>
<accession>A0AAD7KAN4</accession>
<protein>
    <recommendedName>
        <fullName evidence="10">Sodium/calcium exchanger membrane region domain-containing protein</fullName>
    </recommendedName>
</protein>
<feature type="transmembrane region" description="Helical" evidence="9">
    <location>
        <begin position="398"/>
        <end position="421"/>
    </location>
</feature>
<feature type="transmembrane region" description="Helical" evidence="9">
    <location>
        <begin position="241"/>
        <end position="263"/>
    </location>
</feature>
<feature type="region of interest" description="Disordered" evidence="8">
    <location>
        <begin position="33"/>
        <end position="53"/>
    </location>
</feature>
<evidence type="ECO:0000256" key="1">
    <source>
        <dbReference type="ARBA" id="ARBA00004127"/>
    </source>
</evidence>
<dbReference type="GO" id="GO:0012505">
    <property type="term" value="C:endomembrane system"/>
    <property type="evidence" value="ECO:0007669"/>
    <property type="project" value="UniProtKB-SubCell"/>
</dbReference>
<evidence type="ECO:0000256" key="5">
    <source>
        <dbReference type="ARBA" id="ARBA00022989"/>
    </source>
</evidence>
<dbReference type="AlphaFoldDB" id="A0AAD7KAN4"/>
<dbReference type="EMBL" id="JARKIB010000004">
    <property type="protein sequence ID" value="KAJ7781584.1"/>
    <property type="molecule type" value="Genomic_DNA"/>
</dbReference>
<evidence type="ECO:0000259" key="10">
    <source>
        <dbReference type="Pfam" id="PF01699"/>
    </source>
</evidence>
<comment type="subcellular location">
    <subcellularLocation>
        <location evidence="1">Endomembrane system</location>
        <topology evidence="1">Multi-pass membrane protein</topology>
    </subcellularLocation>
</comment>
<feature type="transmembrane region" description="Helical" evidence="9">
    <location>
        <begin position="275"/>
        <end position="295"/>
    </location>
</feature>
<name>A0AAD7KAN4_9AGAR</name>
<feature type="compositionally biased region" description="Basic and acidic residues" evidence="8">
    <location>
        <begin position="38"/>
        <end position="53"/>
    </location>
</feature>
<keyword evidence="12" id="KW-1185">Reference proteome</keyword>
<dbReference type="PANTHER" id="PTHR31503:SF20">
    <property type="entry name" value="CA(2+)_H(+) EXCHANGER, PUTATIVE (EUROFUNG)-RELATED"/>
    <property type="match status" value="1"/>
</dbReference>
<evidence type="ECO:0000313" key="11">
    <source>
        <dbReference type="EMBL" id="KAJ7781584.1"/>
    </source>
</evidence>
<feature type="transmembrane region" description="Helical" evidence="9">
    <location>
        <begin position="502"/>
        <end position="522"/>
    </location>
</feature>
<sequence>MSYNTESDSMDSNIQHQRAFDMLSGQIMDYGLNDDEEQIRRPPEGRLYDDKRGTVATNWSDGASAYPDSGVAYLAYRHSGMAVKEQEEEGYKYPNSVIDMPYYPDPYIDPQDDPSRASSYLSPGGSFWERFRGKGRPYVGWTQSLAAIVRSSWINVLLVFIPVAWVLHFAGAMSHTVQFAFCSIAIIPLNRLLDYGGENLALYCGKDIGDLVVITLNNTIEAILAICLLARCQLRLLQSTVVGVVLLRLLLFPACAFIADGAAQELHPHLAGLNQTLLTTEVLTILLPAAFFAALNSSNSAGTGLSDDVRGDILKVSRGLALILLVVYICSRVFLHNPPGPESQLHEHKEAPAEDQSINPWVGLILLLLTVALLTVTTEFLVESIEPMRERHQIKEEWFGLVLLPFVSFSSECIMSLVYYVHVHLKHYLGTTTAFSAPKTLAEARSIDSSIQFLTFWMPLLVLFAWATHKPLSLLFDVFEVVLLISATFLINYVAAGAKTNWVEGVMLFALYLMIALTAWFYPGQSAVGTMLSCASIQEVLSAQRVPPNSSFTNISFAGFHATLDNNQITNFTDRLRDLKKLYDILSEIERS</sequence>
<keyword evidence="4 9" id="KW-0812">Transmembrane</keyword>
<dbReference type="GO" id="GO:0006874">
    <property type="term" value="P:intracellular calcium ion homeostasis"/>
    <property type="evidence" value="ECO:0007669"/>
    <property type="project" value="TreeGrafter"/>
</dbReference>
<evidence type="ECO:0000256" key="8">
    <source>
        <dbReference type="SAM" id="MobiDB-lite"/>
    </source>
</evidence>
<feature type="transmembrane region" description="Helical" evidence="9">
    <location>
        <begin position="208"/>
        <end position="229"/>
    </location>
</feature>
<dbReference type="Pfam" id="PF01699">
    <property type="entry name" value="Na_Ca_ex"/>
    <property type="match status" value="1"/>
</dbReference>
<comment type="similarity">
    <text evidence="2">Belongs to the Ca(2+):cation antiporter (CaCA) (TC 2.A.19) family.</text>
</comment>
<feature type="transmembrane region" description="Helical" evidence="9">
    <location>
        <begin position="316"/>
        <end position="335"/>
    </location>
</feature>
<dbReference type="GO" id="GO:0000329">
    <property type="term" value="C:fungal-type vacuole membrane"/>
    <property type="evidence" value="ECO:0007669"/>
    <property type="project" value="TreeGrafter"/>
</dbReference>
<feature type="transmembrane region" description="Helical" evidence="9">
    <location>
        <begin position="156"/>
        <end position="188"/>
    </location>
</feature>
<feature type="domain" description="Sodium/calcium exchanger membrane region" evidence="10">
    <location>
        <begin position="363"/>
        <end position="520"/>
    </location>
</feature>
<evidence type="ECO:0000256" key="2">
    <source>
        <dbReference type="ARBA" id="ARBA00008170"/>
    </source>
</evidence>
<dbReference type="Gene3D" id="1.20.1420.30">
    <property type="entry name" value="NCX, central ion-binding region"/>
    <property type="match status" value="1"/>
</dbReference>
<dbReference type="InterPro" id="IPR004837">
    <property type="entry name" value="NaCa_Exmemb"/>
</dbReference>
<dbReference type="Proteomes" id="UP001215598">
    <property type="component" value="Unassembled WGS sequence"/>
</dbReference>
<feature type="transmembrane region" description="Helical" evidence="9">
    <location>
        <begin position="358"/>
        <end position="377"/>
    </location>
</feature>
<keyword evidence="6" id="KW-0406">Ion transport</keyword>
<dbReference type="PANTHER" id="PTHR31503">
    <property type="entry name" value="VACUOLAR CALCIUM ION TRANSPORTER"/>
    <property type="match status" value="1"/>
</dbReference>
<keyword evidence="3" id="KW-0813">Transport</keyword>
<comment type="caution">
    <text evidence="11">The sequence shown here is derived from an EMBL/GenBank/DDBJ whole genome shotgun (WGS) entry which is preliminary data.</text>
</comment>
<dbReference type="InterPro" id="IPR004713">
    <property type="entry name" value="CaH_exchang"/>
</dbReference>
<keyword evidence="7 9" id="KW-0472">Membrane</keyword>
<keyword evidence="5 9" id="KW-1133">Transmembrane helix</keyword>